<keyword evidence="2" id="KW-1185">Reference proteome</keyword>
<gene>
    <name evidence="1" type="ORF">Poli38472_012207</name>
</gene>
<dbReference type="EMBL" id="SPLM01000006">
    <property type="protein sequence ID" value="TMW67091.1"/>
    <property type="molecule type" value="Genomic_DNA"/>
</dbReference>
<dbReference type="AlphaFoldDB" id="A0A8K1CR08"/>
<comment type="caution">
    <text evidence="1">The sequence shown here is derived from an EMBL/GenBank/DDBJ whole genome shotgun (WGS) entry which is preliminary data.</text>
</comment>
<evidence type="ECO:0000313" key="1">
    <source>
        <dbReference type="EMBL" id="TMW67091.1"/>
    </source>
</evidence>
<dbReference type="OrthoDB" id="157554at2759"/>
<sequence length="332" mass="37479">MNATSTWEQDAAPGGYRSTYYARKNEITTLEAEADMLTQQIKQIKAEQGVMAAALHDNTLLRPSLQVNAWALAEAQSVLTNRMAAQGVHPLATYIHLTADPAQRQYTLQSLRDQKLRDATEFLIRRTRFVDLCRSHRQVDTSEMPNGDVEVEQFVVIPFPGVSSVKIVYEGLGEALSNQQFVVWEQLGATSVSDFEGIADKSIRLLRHVTKVAPGVEMEKNGVSFRQYYEKSDLVDGPYGLTVMDFVDQDELHPYQPTSRVRLDVTSALMVCHSGDASVSFVRWTRSCIHRPHESINPHVVESLRDFIPRWAEATHKAIREHVALTQRSRKT</sequence>
<name>A0A8K1CR08_PYTOL</name>
<evidence type="ECO:0000313" key="2">
    <source>
        <dbReference type="Proteomes" id="UP000794436"/>
    </source>
</evidence>
<dbReference type="Proteomes" id="UP000794436">
    <property type="component" value="Unassembled WGS sequence"/>
</dbReference>
<organism evidence="1 2">
    <name type="scientific">Pythium oligandrum</name>
    <name type="common">Mycoparasitic fungus</name>
    <dbReference type="NCBI Taxonomy" id="41045"/>
    <lineage>
        <taxon>Eukaryota</taxon>
        <taxon>Sar</taxon>
        <taxon>Stramenopiles</taxon>
        <taxon>Oomycota</taxon>
        <taxon>Peronosporomycetes</taxon>
        <taxon>Pythiales</taxon>
        <taxon>Pythiaceae</taxon>
        <taxon>Pythium</taxon>
    </lineage>
</organism>
<proteinExistence type="predicted"/>
<reference evidence="1" key="1">
    <citation type="submission" date="2019-03" db="EMBL/GenBank/DDBJ databases">
        <title>Long read genome sequence of the mycoparasitic Pythium oligandrum ATCC 38472 isolated from sugarbeet rhizosphere.</title>
        <authorList>
            <person name="Gaulin E."/>
        </authorList>
    </citation>
    <scope>NUCLEOTIDE SEQUENCE</scope>
    <source>
        <strain evidence="1">ATCC 38472_TT</strain>
    </source>
</reference>
<accession>A0A8K1CR08</accession>
<protein>
    <submittedName>
        <fullName evidence="1">Uncharacterized protein</fullName>
    </submittedName>
</protein>